<comment type="caution">
    <text evidence="1">The sequence shown here is derived from an EMBL/GenBank/DDBJ whole genome shotgun (WGS) entry which is preliminary data.</text>
</comment>
<protein>
    <submittedName>
        <fullName evidence="1">Uncharacterized protein</fullName>
    </submittedName>
</protein>
<evidence type="ECO:0000313" key="2">
    <source>
        <dbReference type="Proteomes" id="UP000177208"/>
    </source>
</evidence>
<proteinExistence type="predicted"/>
<reference evidence="1 2" key="1">
    <citation type="journal article" date="2016" name="Nat. Commun.">
        <title>Thousands of microbial genomes shed light on interconnected biogeochemical processes in an aquifer system.</title>
        <authorList>
            <person name="Anantharaman K."/>
            <person name="Brown C.T."/>
            <person name="Hug L.A."/>
            <person name="Sharon I."/>
            <person name="Castelle C.J."/>
            <person name="Probst A.J."/>
            <person name="Thomas B.C."/>
            <person name="Singh A."/>
            <person name="Wilkins M.J."/>
            <person name="Karaoz U."/>
            <person name="Brodie E.L."/>
            <person name="Williams K.H."/>
            <person name="Hubbard S.S."/>
            <person name="Banfield J.F."/>
        </authorList>
    </citation>
    <scope>NUCLEOTIDE SEQUENCE [LARGE SCALE GENOMIC DNA]</scope>
</reference>
<gene>
    <name evidence="1" type="ORF">A2774_00655</name>
</gene>
<organism evidence="1 2">
    <name type="scientific">Candidatus Roizmanbacteria bacterium RIFCSPHIGHO2_01_FULL_39_12c</name>
    <dbReference type="NCBI Taxonomy" id="1802031"/>
    <lineage>
        <taxon>Bacteria</taxon>
        <taxon>Candidatus Roizmaniibacteriota</taxon>
    </lineage>
</organism>
<name>A0A1F7GA11_9BACT</name>
<dbReference type="Proteomes" id="UP000177208">
    <property type="component" value="Unassembled WGS sequence"/>
</dbReference>
<dbReference type="AlphaFoldDB" id="A0A1F7GA11"/>
<dbReference type="EMBL" id="MFZG01000033">
    <property type="protein sequence ID" value="OGK15740.1"/>
    <property type="molecule type" value="Genomic_DNA"/>
</dbReference>
<accession>A0A1F7GA11</accession>
<sequence>MVGRFKSPPHGEFQRTQKDMAQLAMEEVVSAFIGSGMGRDPAEKVVLSAAGDSMTPDGVSRAVRSRISPKLMKKLTSPKK</sequence>
<evidence type="ECO:0000313" key="1">
    <source>
        <dbReference type="EMBL" id="OGK15740.1"/>
    </source>
</evidence>